<dbReference type="PANTHER" id="PTHR45566">
    <property type="entry name" value="HTH-TYPE TRANSCRIPTIONAL REGULATOR YHJB-RELATED"/>
    <property type="match status" value="1"/>
</dbReference>
<dbReference type="Proteomes" id="UP000759529">
    <property type="component" value="Unassembled WGS sequence"/>
</dbReference>
<gene>
    <name evidence="3" type="ORF">H9X54_014215</name>
</gene>
<feature type="domain" description="Response regulatory" evidence="2">
    <location>
        <begin position="8"/>
        <end position="137"/>
    </location>
</feature>
<evidence type="ECO:0000313" key="3">
    <source>
        <dbReference type="EMBL" id="MBM6500446.1"/>
    </source>
</evidence>
<evidence type="ECO:0000313" key="4">
    <source>
        <dbReference type="Proteomes" id="UP000759529"/>
    </source>
</evidence>
<dbReference type="InterPro" id="IPR001789">
    <property type="entry name" value="Sig_transdc_resp-reg_receiver"/>
</dbReference>
<organism evidence="3 4">
    <name type="scientific">Flavobacterium macrobrachii</name>
    <dbReference type="NCBI Taxonomy" id="591204"/>
    <lineage>
        <taxon>Bacteria</taxon>
        <taxon>Pseudomonadati</taxon>
        <taxon>Bacteroidota</taxon>
        <taxon>Flavobacteriia</taxon>
        <taxon>Flavobacteriales</taxon>
        <taxon>Flavobacteriaceae</taxon>
        <taxon>Flavobacterium</taxon>
    </lineage>
</organism>
<comment type="caution">
    <text evidence="3">The sequence shown here is derived from an EMBL/GenBank/DDBJ whole genome shotgun (WGS) entry which is preliminary data.</text>
</comment>
<reference evidence="3 4" key="1">
    <citation type="submission" date="2021-02" db="EMBL/GenBank/DDBJ databases">
        <authorList>
            <person name="Jung H.S."/>
            <person name="Chun B.H."/>
            <person name="Jeon C.O."/>
        </authorList>
    </citation>
    <scope>NUCLEOTIDE SEQUENCE [LARGE SCALE GENOMIC DNA]</scope>
    <source>
        <strain evidence="3 4">LMG 25203</strain>
    </source>
</reference>
<dbReference type="InterPro" id="IPR051015">
    <property type="entry name" value="EvgA-like"/>
</dbReference>
<dbReference type="RefSeq" id="WP_187656471.1">
    <property type="nucleotide sequence ID" value="NZ_JACSOD020000503.1"/>
</dbReference>
<proteinExistence type="predicted"/>
<evidence type="ECO:0000259" key="2">
    <source>
        <dbReference type="PROSITE" id="PS50110"/>
    </source>
</evidence>
<dbReference type="SMART" id="SM00448">
    <property type="entry name" value="REC"/>
    <property type="match status" value="1"/>
</dbReference>
<keyword evidence="1" id="KW-0597">Phosphoprotein</keyword>
<dbReference type="Gene3D" id="3.40.50.2300">
    <property type="match status" value="1"/>
</dbReference>
<accession>A0ABS2CZT4</accession>
<evidence type="ECO:0000256" key="1">
    <source>
        <dbReference type="PROSITE-ProRule" id="PRU00169"/>
    </source>
</evidence>
<dbReference type="PANTHER" id="PTHR45566:SF1">
    <property type="entry name" value="HTH-TYPE TRANSCRIPTIONAL REGULATOR YHJB-RELATED"/>
    <property type="match status" value="1"/>
</dbReference>
<dbReference type="InterPro" id="IPR011006">
    <property type="entry name" value="CheY-like_superfamily"/>
</dbReference>
<dbReference type="Pfam" id="PF00072">
    <property type="entry name" value="Response_reg"/>
    <property type="match status" value="1"/>
</dbReference>
<dbReference type="SUPFAM" id="SSF52172">
    <property type="entry name" value="CheY-like"/>
    <property type="match status" value="1"/>
</dbReference>
<name>A0ABS2CZT4_9FLAO</name>
<dbReference type="EMBL" id="JACSOD020000503">
    <property type="protein sequence ID" value="MBM6500446.1"/>
    <property type="molecule type" value="Genomic_DNA"/>
</dbReference>
<dbReference type="PROSITE" id="PS50110">
    <property type="entry name" value="RESPONSE_REGULATORY"/>
    <property type="match status" value="1"/>
</dbReference>
<feature type="modified residue" description="4-aspartylphosphate" evidence="1">
    <location>
        <position position="64"/>
    </location>
</feature>
<keyword evidence="4" id="KW-1185">Reference proteome</keyword>
<protein>
    <submittedName>
        <fullName evidence="3">Response regulator transcription factor</fullName>
    </submittedName>
</protein>
<sequence length="223" mass="25743">MDSKNPVNVLIVDDHPFIIQAYKNALNKYSEQGIEFIVTQANDCKTGYELITDENNDFHLAMFDVSMPEYAEKNIHSGEDLAKLMTERMPECRIILLTMHVEFDKINSIIKNVNPNGLVIKNDITFNELIFALDKILKNEKYYSQTVVTMFGQSDFNILELDSLDKQILVHLSNGFESQQITRHVPLKVDIIEFRIERLKELFNIKGATHIELVKLARLRGII</sequence>